<evidence type="ECO:0000313" key="2">
    <source>
        <dbReference type="EMBL" id="MBW95408.1"/>
    </source>
</evidence>
<evidence type="ECO:0000256" key="1">
    <source>
        <dbReference type="SAM" id="MobiDB-lite"/>
    </source>
</evidence>
<dbReference type="AlphaFoldDB" id="A0A2P2JPM5"/>
<protein>
    <submittedName>
        <fullName evidence="2">Uncharacterized protein</fullName>
    </submittedName>
</protein>
<dbReference type="EMBL" id="GGEC01014925">
    <property type="protein sequence ID" value="MBW95408.1"/>
    <property type="molecule type" value="Transcribed_RNA"/>
</dbReference>
<accession>A0A2P2JPM5</accession>
<proteinExistence type="predicted"/>
<reference evidence="2" key="1">
    <citation type="submission" date="2018-02" db="EMBL/GenBank/DDBJ databases">
        <title>Rhizophora mucronata_Transcriptome.</title>
        <authorList>
            <person name="Meera S.P."/>
            <person name="Sreeshan A."/>
            <person name="Augustine A."/>
        </authorList>
    </citation>
    <scope>NUCLEOTIDE SEQUENCE</scope>
    <source>
        <tissue evidence="2">Leaf</tissue>
    </source>
</reference>
<name>A0A2P2JPM5_RHIMU</name>
<sequence length="109" mass="12569">MSRQNNRDNVINKIQKLCQDRRGRPNATENFRREQLMKLAEKKFSSVCSLLFSGSCSSYTHAHIHAKPHANVSSTQQQQRQQQETVKVKQTHVARGERKLACISKHNLL</sequence>
<organism evidence="2">
    <name type="scientific">Rhizophora mucronata</name>
    <name type="common">Asiatic mangrove</name>
    <dbReference type="NCBI Taxonomy" id="61149"/>
    <lineage>
        <taxon>Eukaryota</taxon>
        <taxon>Viridiplantae</taxon>
        <taxon>Streptophyta</taxon>
        <taxon>Embryophyta</taxon>
        <taxon>Tracheophyta</taxon>
        <taxon>Spermatophyta</taxon>
        <taxon>Magnoliopsida</taxon>
        <taxon>eudicotyledons</taxon>
        <taxon>Gunneridae</taxon>
        <taxon>Pentapetalae</taxon>
        <taxon>rosids</taxon>
        <taxon>fabids</taxon>
        <taxon>Malpighiales</taxon>
        <taxon>Rhizophoraceae</taxon>
        <taxon>Rhizophora</taxon>
    </lineage>
</organism>
<feature type="region of interest" description="Disordered" evidence="1">
    <location>
        <begin position="67"/>
        <end position="92"/>
    </location>
</feature>